<organism evidence="1 2">
    <name type="scientific">Planotetraspora thailandica</name>
    <dbReference type="NCBI Taxonomy" id="487172"/>
    <lineage>
        <taxon>Bacteria</taxon>
        <taxon>Bacillati</taxon>
        <taxon>Actinomycetota</taxon>
        <taxon>Actinomycetes</taxon>
        <taxon>Streptosporangiales</taxon>
        <taxon>Streptosporangiaceae</taxon>
        <taxon>Planotetraspora</taxon>
    </lineage>
</organism>
<comment type="caution">
    <text evidence="1">The sequence shown here is derived from an EMBL/GenBank/DDBJ whole genome shotgun (WGS) entry which is preliminary data.</text>
</comment>
<dbReference type="Proteomes" id="UP000605992">
    <property type="component" value="Unassembled WGS sequence"/>
</dbReference>
<evidence type="ECO:0000313" key="2">
    <source>
        <dbReference type="Proteomes" id="UP000605992"/>
    </source>
</evidence>
<protein>
    <submittedName>
        <fullName evidence="1">Uncharacterized protein</fullName>
    </submittedName>
</protein>
<name>A0A8J3VDV9_9ACTN</name>
<accession>A0A8J3VDV9</accession>
<sequence>MSDLPVRSFQIVVDDRSSPVASEIAAAASKLFLGDRLPEGQRFWISHSILSARDLVVFAVLGSSATIHHINFERHELEFITFS</sequence>
<gene>
    <name evidence="1" type="ORF">Pth03_44440</name>
</gene>
<dbReference type="EMBL" id="BOOR01000032">
    <property type="protein sequence ID" value="GII56055.1"/>
    <property type="molecule type" value="Genomic_DNA"/>
</dbReference>
<proteinExistence type="predicted"/>
<dbReference type="AlphaFoldDB" id="A0A8J3VDV9"/>
<evidence type="ECO:0000313" key="1">
    <source>
        <dbReference type="EMBL" id="GII56055.1"/>
    </source>
</evidence>
<reference evidence="1" key="1">
    <citation type="submission" date="2021-01" db="EMBL/GenBank/DDBJ databases">
        <title>Whole genome shotgun sequence of Planotetraspora thailandica NBRC 104271.</title>
        <authorList>
            <person name="Komaki H."/>
            <person name="Tamura T."/>
        </authorList>
    </citation>
    <scope>NUCLEOTIDE SEQUENCE</scope>
    <source>
        <strain evidence="1">NBRC 104271</strain>
    </source>
</reference>
<keyword evidence="2" id="KW-1185">Reference proteome</keyword>